<gene>
    <name evidence="1" type="ORF">CN585_16885</name>
</gene>
<dbReference type="Proteomes" id="UP000220841">
    <property type="component" value="Unassembled WGS sequence"/>
</dbReference>
<sequence length="61" mass="7554">MWKTKGWDLLKKIMIGILLHELLHLNKYQEECGVYLYKETEYSTKFTIMLYNDFNKPYFRN</sequence>
<name>A0A2A8HDC4_9BACI</name>
<comment type="caution">
    <text evidence="1">The sequence shown here is derived from an EMBL/GenBank/DDBJ whole genome shotgun (WGS) entry which is preliminary data.</text>
</comment>
<reference evidence="1 2" key="1">
    <citation type="submission" date="2017-09" db="EMBL/GenBank/DDBJ databases">
        <title>Large-scale bioinformatics analysis of Bacillus genomes uncovers conserved roles of natural products in bacterial physiology.</title>
        <authorList>
            <consortium name="Agbiome Team Llc"/>
            <person name="Bleich R.M."/>
            <person name="Grubbs K.J."/>
            <person name="Santa Maria K.C."/>
            <person name="Allen S.E."/>
            <person name="Farag S."/>
            <person name="Shank E.A."/>
            <person name="Bowers A."/>
        </authorList>
    </citation>
    <scope>NUCLEOTIDE SEQUENCE [LARGE SCALE GENOMIC DNA]</scope>
    <source>
        <strain evidence="1 2">AFS021349</strain>
    </source>
</reference>
<evidence type="ECO:0000313" key="2">
    <source>
        <dbReference type="Proteomes" id="UP000220841"/>
    </source>
</evidence>
<evidence type="ECO:0000313" key="1">
    <source>
        <dbReference type="EMBL" id="PEQ04833.1"/>
    </source>
</evidence>
<dbReference type="AlphaFoldDB" id="A0A2A8HDC4"/>
<proteinExistence type="predicted"/>
<organism evidence="1 2">
    <name type="scientific">Bacillus toyonensis</name>
    <dbReference type="NCBI Taxonomy" id="155322"/>
    <lineage>
        <taxon>Bacteria</taxon>
        <taxon>Bacillati</taxon>
        <taxon>Bacillota</taxon>
        <taxon>Bacilli</taxon>
        <taxon>Bacillales</taxon>
        <taxon>Bacillaceae</taxon>
        <taxon>Bacillus</taxon>
        <taxon>Bacillus cereus group</taxon>
    </lineage>
</organism>
<accession>A0A2A8HDC4</accession>
<dbReference type="EMBL" id="NUBY01000077">
    <property type="protein sequence ID" value="PEQ04833.1"/>
    <property type="molecule type" value="Genomic_DNA"/>
</dbReference>
<protein>
    <submittedName>
        <fullName evidence="1">Uncharacterized protein</fullName>
    </submittedName>
</protein>